<evidence type="ECO:0000313" key="2">
    <source>
        <dbReference type="EMBL" id="UYV17627.1"/>
    </source>
</evidence>
<evidence type="ECO:0000313" key="3">
    <source>
        <dbReference type="Proteomes" id="UP001163082"/>
    </source>
</evidence>
<keyword evidence="1" id="KW-1133">Transmembrane helix</keyword>
<keyword evidence="3" id="KW-1185">Reference proteome</keyword>
<name>A0ABY6JMD8_9GAMM</name>
<keyword evidence="1" id="KW-0472">Membrane</keyword>
<evidence type="ECO:0000256" key="1">
    <source>
        <dbReference type="SAM" id="Phobius"/>
    </source>
</evidence>
<reference evidence="2 3" key="1">
    <citation type="journal article" date="2022" name="Antonie Van Leeuwenhoek">
        <title>Whole genome sequencing of the halophilic Halomonas qaidamensis XH36, a novel species strain with high ectoine production.</title>
        <authorList>
            <person name="Zhang T."/>
            <person name="Cui T."/>
            <person name="Cao Y."/>
            <person name="Li Y."/>
            <person name="Li F."/>
            <person name="Zhu D."/>
            <person name="Xing J."/>
        </authorList>
    </citation>
    <scope>NUCLEOTIDE SEQUENCE [LARGE SCALE GENOMIC DNA]</scope>
    <source>
        <strain evidence="2 3">XH36</strain>
    </source>
</reference>
<dbReference type="RefSeq" id="WP_320055260.1">
    <property type="nucleotide sequence ID" value="NZ_CP080627.1"/>
</dbReference>
<dbReference type="InterPro" id="IPR045584">
    <property type="entry name" value="Pilin-like"/>
</dbReference>
<dbReference type="PROSITE" id="PS00409">
    <property type="entry name" value="PROKAR_NTER_METHYL"/>
    <property type="match status" value="1"/>
</dbReference>
<protein>
    <submittedName>
        <fullName evidence="2">Prepilin-type N-terminal cleavage/methylation domain-containing protein</fullName>
    </submittedName>
</protein>
<feature type="transmembrane region" description="Helical" evidence="1">
    <location>
        <begin position="12"/>
        <end position="34"/>
    </location>
</feature>
<dbReference type="InterPro" id="IPR012902">
    <property type="entry name" value="N_methyl_site"/>
</dbReference>
<dbReference type="SUPFAM" id="SSF54523">
    <property type="entry name" value="Pili subunits"/>
    <property type="match status" value="1"/>
</dbReference>
<sequence length="127" mass="13427">MYNNRKVSGFTLIELLTVIAIVSILSGLGLPAYLTYLDHSAFGACQRELGSFKTQVLASDHLDDTLVPFAFGACAIGGDGQPNQAAVAAAFGGIFEGENTALLIDTQRQSVQAQITQQGRVERVVAP</sequence>
<dbReference type="Proteomes" id="UP001163082">
    <property type="component" value="Chromosome"/>
</dbReference>
<dbReference type="EMBL" id="CP080627">
    <property type="protein sequence ID" value="UYV17627.1"/>
    <property type="molecule type" value="Genomic_DNA"/>
</dbReference>
<accession>A0ABY6JMD8</accession>
<dbReference type="NCBIfam" id="TIGR02532">
    <property type="entry name" value="IV_pilin_GFxxxE"/>
    <property type="match status" value="1"/>
</dbReference>
<organism evidence="2 3">
    <name type="scientific">Halomonas qaidamensis</name>
    <dbReference type="NCBI Taxonomy" id="2866211"/>
    <lineage>
        <taxon>Bacteria</taxon>
        <taxon>Pseudomonadati</taxon>
        <taxon>Pseudomonadota</taxon>
        <taxon>Gammaproteobacteria</taxon>
        <taxon>Oceanospirillales</taxon>
        <taxon>Halomonadaceae</taxon>
        <taxon>Halomonas</taxon>
    </lineage>
</organism>
<keyword evidence="1" id="KW-0812">Transmembrane</keyword>
<gene>
    <name evidence="2" type="ORF">K1Y77_08905</name>
</gene>
<dbReference type="Pfam" id="PF07963">
    <property type="entry name" value="N_methyl"/>
    <property type="match status" value="1"/>
</dbReference>
<dbReference type="Gene3D" id="3.30.700.10">
    <property type="entry name" value="Glycoprotein, Type 4 Pilin"/>
    <property type="match status" value="1"/>
</dbReference>
<proteinExistence type="predicted"/>